<dbReference type="PROSITE" id="PS50011">
    <property type="entry name" value="PROTEIN_KINASE_DOM"/>
    <property type="match status" value="1"/>
</dbReference>
<dbReference type="PANTHER" id="PTHR45641">
    <property type="entry name" value="TETRATRICOPEPTIDE REPEAT PROTEIN (AFU_ORTHOLOGUE AFUA_6G03870)"/>
    <property type="match status" value="1"/>
</dbReference>
<feature type="repeat" description="TPR" evidence="5">
    <location>
        <begin position="704"/>
        <end position="737"/>
    </location>
</feature>
<proteinExistence type="predicted"/>
<evidence type="ECO:0000256" key="6">
    <source>
        <dbReference type="PROSITE-ProRule" id="PRU10141"/>
    </source>
</evidence>
<sequence>MDQQEWKKVNDIVDTALEIEGKERISYINEQCGDNEELRYQVTELLKSIEESDTQDFLEGTQAFPAHLAADLSDDKEQPPASSMVGETIDQYQIKKVIGHGGMGSVFLADRADDAYQGKVALKIMRQGMDTPSNIARFERERNILAMLDHPNIARLLDGGLSNHGLPYLVMEYVDGISLFKYCDKNNLSVEQRLNLFKKVCRGVRHAHKNAVIHRDLKPSNILITQDGDVKVLDFGISKLLKSGDFDSTQLQTQTGARMLTYGYAAPEQIEGESVTTSTDAYSLGILLYELLCGVHPFDLDDKGLTEVENIIRQQSPTPPSTKFDQLPKEQQKQLTDRRNTTPKTLTKILNGDIGAITMKALRKEPEKRYRSADNILEDLKRREQSLPVIARKDTVRYKVGKFVRRHKNGIAITAGVLLFTIALSTFYAWKITEERDKAQMEAQKAQQVSSFLTDMFRASDPTFNPKDTVTAATFLERGSERIGQLENQPEIQASLLSIIGQAHSNLGRFNKAKPLIKKSLSLRKNTYGATSFEYAEGISEWGILQRQLGNFSKAESLHRKALKIKKSTVGIHNIETASTLSDLGLVLDQKGKYKEADSLYREALTLEKQILDSEDPQLAELFNNRAGVLSKMGQTEKAEKFFRKALSIWRDNYGEVHPKTSTGYNDLALVLQKQGKIAKADSLFQKNISIDKKLYGDSHPYIAQSYNNMGLLYGQNGQLEKAKPYLENALALRRKILEKNHPRLAESLNNLARLYIEMGNNEEARSLAEEALKIDKENFGEKHPYVAGDLSNLALIEKKTGSYILAEQYLRESLSIFEKALPAGHPKKSGVMLELGAVLTLNNQAIEAIPLVRKSLEIRKETYKEGSWRIAYAQIILGNAFTQTKDYAKSEKFLKQGYQTLKKERGTTSQETKKAREYLFQLYEAWDKPEMAKKYKK</sequence>
<evidence type="ECO:0000256" key="2">
    <source>
        <dbReference type="ARBA" id="ARBA00022741"/>
    </source>
</evidence>
<feature type="repeat" description="TPR" evidence="5">
    <location>
        <begin position="620"/>
        <end position="653"/>
    </location>
</feature>
<dbReference type="CDD" id="cd14014">
    <property type="entry name" value="STKc_PknB_like"/>
    <property type="match status" value="1"/>
</dbReference>
<evidence type="ECO:0000313" key="9">
    <source>
        <dbReference type="EMBL" id="TYP92683.1"/>
    </source>
</evidence>
<dbReference type="InterPro" id="IPR000719">
    <property type="entry name" value="Prot_kinase_dom"/>
</dbReference>
<dbReference type="RefSeq" id="WP_148899374.1">
    <property type="nucleotide sequence ID" value="NZ_VNHY01000003.1"/>
</dbReference>
<keyword evidence="9" id="KW-0723">Serine/threonine-protein kinase</keyword>
<keyword evidence="3 5" id="KW-0802">TPR repeat</keyword>
<feature type="domain" description="Protein kinase" evidence="8">
    <location>
        <begin position="92"/>
        <end position="390"/>
    </location>
</feature>
<dbReference type="PROSITE" id="PS00107">
    <property type="entry name" value="PROTEIN_KINASE_ATP"/>
    <property type="match status" value="1"/>
</dbReference>
<gene>
    <name evidence="9" type="ORF">LX73_2045</name>
</gene>
<protein>
    <submittedName>
        <fullName evidence="9">Serine/threonine protein kinase with TPR repeats</fullName>
    </submittedName>
</protein>
<dbReference type="InterPro" id="IPR017441">
    <property type="entry name" value="Protein_kinase_ATP_BS"/>
</dbReference>
<evidence type="ECO:0000256" key="7">
    <source>
        <dbReference type="SAM" id="MobiDB-lite"/>
    </source>
</evidence>
<feature type="repeat" description="TPR" evidence="5">
    <location>
        <begin position="578"/>
        <end position="611"/>
    </location>
</feature>
<evidence type="ECO:0000256" key="5">
    <source>
        <dbReference type="PROSITE-ProRule" id="PRU00339"/>
    </source>
</evidence>
<dbReference type="Pfam" id="PF00069">
    <property type="entry name" value="Pkinase"/>
    <property type="match status" value="1"/>
</dbReference>
<evidence type="ECO:0000256" key="1">
    <source>
        <dbReference type="ARBA" id="ARBA00022737"/>
    </source>
</evidence>
<accession>A0A5D3YG74</accession>
<dbReference type="SUPFAM" id="SSF56112">
    <property type="entry name" value="Protein kinase-like (PK-like)"/>
    <property type="match status" value="1"/>
</dbReference>
<keyword evidence="9" id="KW-0418">Kinase</keyword>
<keyword evidence="4 6" id="KW-0067">ATP-binding</keyword>
<dbReference type="PANTHER" id="PTHR45641:SF19">
    <property type="entry name" value="NEPHROCYSTIN-3"/>
    <property type="match status" value="1"/>
</dbReference>
<evidence type="ECO:0000256" key="4">
    <source>
        <dbReference type="ARBA" id="ARBA00022840"/>
    </source>
</evidence>
<feature type="region of interest" description="Disordered" evidence="7">
    <location>
        <begin position="315"/>
        <end position="342"/>
    </location>
</feature>
<feature type="repeat" description="TPR" evidence="5">
    <location>
        <begin position="746"/>
        <end position="779"/>
    </location>
</feature>
<dbReference type="OrthoDB" id="9813021at2"/>
<dbReference type="SUPFAM" id="SSF81901">
    <property type="entry name" value="HCP-like"/>
    <property type="match status" value="1"/>
</dbReference>
<dbReference type="PROSITE" id="PS00108">
    <property type="entry name" value="PROTEIN_KINASE_ST"/>
    <property type="match status" value="1"/>
</dbReference>
<evidence type="ECO:0000256" key="3">
    <source>
        <dbReference type="ARBA" id="ARBA00022803"/>
    </source>
</evidence>
<dbReference type="Gene3D" id="1.25.40.10">
    <property type="entry name" value="Tetratricopeptide repeat domain"/>
    <property type="match status" value="3"/>
</dbReference>
<name>A0A5D3YG74_9BACT</name>
<feature type="binding site" evidence="6">
    <location>
        <position position="123"/>
    </location>
    <ligand>
        <name>ATP</name>
        <dbReference type="ChEBI" id="CHEBI:30616"/>
    </ligand>
</feature>
<reference evidence="9 10" key="1">
    <citation type="submission" date="2019-07" db="EMBL/GenBank/DDBJ databases">
        <title>Genomic Encyclopedia of Archaeal and Bacterial Type Strains, Phase II (KMG-II): from individual species to whole genera.</title>
        <authorList>
            <person name="Goeker M."/>
        </authorList>
    </citation>
    <scope>NUCLEOTIDE SEQUENCE [LARGE SCALE GENOMIC DNA]</scope>
    <source>
        <strain evidence="9 10">DSM 21935</strain>
    </source>
</reference>
<dbReference type="GO" id="GO:0004674">
    <property type="term" value="F:protein serine/threonine kinase activity"/>
    <property type="evidence" value="ECO:0007669"/>
    <property type="project" value="UniProtKB-KW"/>
</dbReference>
<dbReference type="SMART" id="SM00220">
    <property type="entry name" value="S_TKc"/>
    <property type="match status" value="1"/>
</dbReference>
<dbReference type="PROSITE" id="PS50005">
    <property type="entry name" value="TPR"/>
    <property type="match status" value="4"/>
</dbReference>
<keyword evidence="9" id="KW-0808">Transferase</keyword>
<evidence type="ECO:0000313" key="10">
    <source>
        <dbReference type="Proteomes" id="UP000324595"/>
    </source>
</evidence>
<evidence type="ECO:0000259" key="8">
    <source>
        <dbReference type="PROSITE" id="PS50011"/>
    </source>
</evidence>
<organism evidence="9 10">
    <name type="scientific">Fodinibius salinus</name>
    <dbReference type="NCBI Taxonomy" id="860790"/>
    <lineage>
        <taxon>Bacteria</taxon>
        <taxon>Pseudomonadati</taxon>
        <taxon>Balneolota</taxon>
        <taxon>Balneolia</taxon>
        <taxon>Balneolales</taxon>
        <taxon>Balneolaceae</taxon>
        <taxon>Fodinibius</taxon>
    </lineage>
</organism>
<dbReference type="AlphaFoldDB" id="A0A5D3YG74"/>
<dbReference type="Proteomes" id="UP000324595">
    <property type="component" value="Unassembled WGS sequence"/>
</dbReference>
<keyword evidence="2 6" id="KW-0547">Nucleotide-binding</keyword>
<dbReference type="Pfam" id="PF13424">
    <property type="entry name" value="TPR_12"/>
    <property type="match status" value="4"/>
</dbReference>
<dbReference type="InterPro" id="IPR011009">
    <property type="entry name" value="Kinase-like_dom_sf"/>
</dbReference>
<dbReference type="SMART" id="SM00028">
    <property type="entry name" value="TPR"/>
    <property type="match status" value="10"/>
</dbReference>
<dbReference type="InterPro" id="IPR008271">
    <property type="entry name" value="Ser/Thr_kinase_AS"/>
</dbReference>
<dbReference type="SUPFAM" id="SSF48452">
    <property type="entry name" value="TPR-like"/>
    <property type="match status" value="2"/>
</dbReference>
<feature type="compositionally biased region" description="Basic and acidic residues" evidence="7">
    <location>
        <begin position="326"/>
        <end position="340"/>
    </location>
</feature>
<dbReference type="InterPro" id="IPR011990">
    <property type="entry name" value="TPR-like_helical_dom_sf"/>
</dbReference>
<dbReference type="InterPro" id="IPR019734">
    <property type="entry name" value="TPR_rpt"/>
</dbReference>
<keyword evidence="1" id="KW-0677">Repeat</keyword>
<dbReference type="Gene3D" id="3.30.200.20">
    <property type="entry name" value="Phosphorylase Kinase, domain 1"/>
    <property type="match status" value="1"/>
</dbReference>
<dbReference type="EMBL" id="VNHY01000003">
    <property type="protein sequence ID" value="TYP92683.1"/>
    <property type="molecule type" value="Genomic_DNA"/>
</dbReference>
<feature type="compositionally biased region" description="Polar residues" evidence="7">
    <location>
        <begin position="315"/>
        <end position="324"/>
    </location>
</feature>
<dbReference type="Gene3D" id="1.10.510.10">
    <property type="entry name" value="Transferase(Phosphotransferase) domain 1"/>
    <property type="match status" value="1"/>
</dbReference>
<comment type="caution">
    <text evidence="9">The sequence shown here is derived from an EMBL/GenBank/DDBJ whole genome shotgun (WGS) entry which is preliminary data.</text>
</comment>
<keyword evidence="10" id="KW-1185">Reference proteome</keyword>
<dbReference type="GO" id="GO:0005524">
    <property type="term" value="F:ATP binding"/>
    <property type="evidence" value="ECO:0007669"/>
    <property type="project" value="UniProtKB-UniRule"/>
</dbReference>
<dbReference type="Pfam" id="PF13181">
    <property type="entry name" value="TPR_8"/>
    <property type="match status" value="1"/>
</dbReference>